<name>A0AA40B9J8_9PEZI</name>
<sequence length="158" mass="17884">MYQYITGPKPGYCQVAVNSANRQRPLRVCVRVRWSKFPNVVRVPAIWTAFLGLRVYIFKVPSLLICALTYDHHTSPESYLYIVQLLSNATWYLLGSGSWNTCQELLAVAFKACNDKDSVLYAHLLNTSAALNGKRKNTAEALKLYGESKEIRERLLGP</sequence>
<protein>
    <submittedName>
        <fullName evidence="1">Uncharacterized protein</fullName>
    </submittedName>
</protein>
<gene>
    <name evidence="1" type="ORF">B0H67DRAFT_548163</name>
</gene>
<proteinExistence type="predicted"/>
<accession>A0AA40B9J8</accession>
<keyword evidence="2" id="KW-1185">Reference proteome</keyword>
<evidence type="ECO:0000313" key="1">
    <source>
        <dbReference type="EMBL" id="KAK0730156.1"/>
    </source>
</evidence>
<dbReference type="EMBL" id="JAUKUA010000001">
    <property type="protein sequence ID" value="KAK0730156.1"/>
    <property type="molecule type" value="Genomic_DNA"/>
</dbReference>
<evidence type="ECO:0000313" key="2">
    <source>
        <dbReference type="Proteomes" id="UP001172102"/>
    </source>
</evidence>
<dbReference type="AlphaFoldDB" id="A0AA40B9J8"/>
<organism evidence="1 2">
    <name type="scientific">Lasiosphaeris hirsuta</name>
    <dbReference type="NCBI Taxonomy" id="260670"/>
    <lineage>
        <taxon>Eukaryota</taxon>
        <taxon>Fungi</taxon>
        <taxon>Dikarya</taxon>
        <taxon>Ascomycota</taxon>
        <taxon>Pezizomycotina</taxon>
        <taxon>Sordariomycetes</taxon>
        <taxon>Sordariomycetidae</taxon>
        <taxon>Sordariales</taxon>
        <taxon>Lasiosphaeriaceae</taxon>
        <taxon>Lasiosphaeris</taxon>
    </lineage>
</organism>
<reference evidence="1" key="1">
    <citation type="submission" date="2023-06" db="EMBL/GenBank/DDBJ databases">
        <title>Genome-scale phylogeny and comparative genomics of the fungal order Sordariales.</title>
        <authorList>
            <consortium name="Lawrence Berkeley National Laboratory"/>
            <person name="Hensen N."/>
            <person name="Bonometti L."/>
            <person name="Westerberg I."/>
            <person name="Brannstrom I.O."/>
            <person name="Guillou S."/>
            <person name="Cros-Aarteil S."/>
            <person name="Calhoun S."/>
            <person name="Haridas S."/>
            <person name="Kuo A."/>
            <person name="Mondo S."/>
            <person name="Pangilinan J."/>
            <person name="Riley R."/>
            <person name="Labutti K."/>
            <person name="Andreopoulos B."/>
            <person name="Lipzen A."/>
            <person name="Chen C."/>
            <person name="Yanf M."/>
            <person name="Daum C."/>
            <person name="Ng V."/>
            <person name="Clum A."/>
            <person name="Steindorff A."/>
            <person name="Ohm R."/>
            <person name="Martin F."/>
            <person name="Silar P."/>
            <person name="Natvig D."/>
            <person name="Lalanne C."/>
            <person name="Gautier V."/>
            <person name="Ament-Velasquez S.L."/>
            <person name="Kruys A."/>
            <person name="Hutchinson M.I."/>
            <person name="Powell A.J."/>
            <person name="Barry K."/>
            <person name="Miller A.N."/>
            <person name="Grigoriev I.V."/>
            <person name="Debuchy R."/>
            <person name="Gladieux P."/>
            <person name="Thoren M.H."/>
            <person name="Johannesson H."/>
        </authorList>
    </citation>
    <scope>NUCLEOTIDE SEQUENCE</scope>
    <source>
        <strain evidence="1">SMH4607-1</strain>
    </source>
</reference>
<dbReference type="Proteomes" id="UP001172102">
    <property type="component" value="Unassembled WGS sequence"/>
</dbReference>
<comment type="caution">
    <text evidence="1">The sequence shown here is derived from an EMBL/GenBank/DDBJ whole genome shotgun (WGS) entry which is preliminary data.</text>
</comment>